<gene>
    <name evidence="2" type="ORF">FPZ11_15290</name>
</gene>
<evidence type="ECO:0000259" key="1">
    <source>
        <dbReference type="Pfam" id="PF01872"/>
    </source>
</evidence>
<dbReference type="EMBL" id="CP042305">
    <property type="protein sequence ID" value="QDZ15953.1"/>
    <property type="molecule type" value="Genomic_DNA"/>
</dbReference>
<accession>A0A5B8M6F4</accession>
<dbReference type="GO" id="GO:0009231">
    <property type="term" value="P:riboflavin biosynthetic process"/>
    <property type="evidence" value="ECO:0007669"/>
    <property type="project" value="InterPro"/>
</dbReference>
<dbReference type="InterPro" id="IPR024072">
    <property type="entry name" value="DHFR-like_dom_sf"/>
</dbReference>
<evidence type="ECO:0000313" key="2">
    <source>
        <dbReference type="EMBL" id="QDZ15953.1"/>
    </source>
</evidence>
<dbReference type="Proteomes" id="UP000320216">
    <property type="component" value="Chromosome"/>
</dbReference>
<dbReference type="Pfam" id="PF01872">
    <property type="entry name" value="RibD_C"/>
    <property type="match status" value="1"/>
</dbReference>
<protein>
    <recommendedName>
        <fullName evidence="1">Bacterial bifunctional deaminase-reductase C-terminal domain-containing protein</fullName>
    </recommendedName>
</protein>
<dbReference type="RefSeq" id="WP_146321957.1">
    <property type="nucleotide sequence ID" value="NZ_CP042305.1"/>
</dbReference>
<evidence type="ECO:0000313" key="3">
    <source>
        <dbReference type="Proteomes" id="UP000320216"/>
    </source>
</evidence>
<proteinExistence type="predicted"/>
<reference evidence="2 3" key="1">
    <citation type="submission" date="2019-07" db="EMBL/GenBank/DDBJ databases">
        <title>Full genome sequence of Humibacter sp. WJ7-1.</title>
        <authorList>
            <person name="Im W.-T."/>
        </authorList>
    </citation>
    <scope>NUCLEOTIDE SEQUENCE [LARGE SCALE GENOMIC DNA]</scope>
    <source>
        <strain evidence="2 3">WJ7-1</strain>
    </source>
</reference>
<organism evidence="2 3">
    <name type="scientific">Humibacter ginsenosidimutans</name>
    <dbReference type="NCBI Taxonomy" id="2599293"/>
    <lineage>
        <taxon>Bacteria</taxon>
        <taxon>Bacillati</taxon>
        <taxon>Actinomycetota</taxon>
        <taxon>Actinomycetes</taxon>
        <taxon>Micrococcales</taxon>
        <taxon>Microbacteriaceae</taxon>
        <taxon>Humibacter</taxon>
    </lineage>
</organism>
<dbReference type="AlphaFoldDB" id="A0A5B8M6F4"/>
<dbReference type="SUPFAM" id="SSF53597">
    <property type="entry name" value="Dihydrofolate reductase-like"/>
    <property type="match status" value="1"/>
</dbReference>
<dbReference type="GO" id="GO:0008703">
    <property type="term" value="F:5-amino-6-(5-phosphoribosylamino)uracil reductase activity"/>
    <property type="evidence" value="ECO:0007669"/>
    <property type="project" value="InterPro"/>
</dbReference>
<dbReference type="OrthoDB" id="4376317at2"/>
<sequence length="188" mass="20724">MMSAEVVVDLFVSVDGWAGGDGLPPFFGYAGDDLLQWTTAEKAVPETIVMGRRTYETFAALPEAVWSDDREPLMRRDKIVFSRTLDAVDWPNTLVGHDLTNDVRRLKDEGGQRIRTWGSMSLAGQLLHAGLVDVLRLMRFPLLAGPSGRQAAFANVSSADLELSGVRVLDGRIVLEEYRPTGHDIPRG</sequence>
<keyword evidence="3" id="KW-1185">Reference proteome</keyword>
<feature type="domain" description="Bacterial bifunctional deaminase-reductase C-terminal" evidence="1">
    <location>
        <begin position="6"/>
        <end position="174"/>
    </location>
</feature>
<name>A0A5B8M6F4_9MICO</name>
<dbReference type="InterPro" id="IPR002734">
    <property type="entry name" value="RibDG_C"/>
</dbReference>
<dbReference type="Gene3D" id="3.40.430.10">
    <property type="entry name" value="Dihydrofolate Reductase, subunit A"/>
    <property type="match status" value="1"/>
</dbReference>
<dbReference type="KEGG" id="huw:FPZ11_15290"/>